<evidence type="ECO:0000313" key="4">
    <source>
        <dbReference type="Proteomes" id="UP000231658"/>
    </source>
</evidence>
<reference evidence="3 4" key="1">
    <citation type="submission" date="2016-07" db="EMBL/GenBank/DDBJ databases">
        <authorList>
            <person name="Lefevre C.T."/>
        </authorList>
    </citation>
    <scope>NUCLEOTIDE SEQUENCE [LARGE SCALE GENOMIC DNA]</scope>
    <source>
        <strain evidence="3">PR1</strain>
    </source>
</reference>
<keyword evidence="4" id="KW-1185">Reference proteome</keyword>
<gene>
    <name evidence="3" type="ORF">MTBPR1_120029</name>
</gene>
<feature type="domain" description="Putative Flp pilus-assembly TadG-like N-terminal" evidence="2">
    <location>
        <begin position="21"/>
        <end position="68"/>
    </location>
</feature>
<keyword evidence="1" id="KW-1133">Transmembrane helix</keyword>
<organism evidence="3 4">
    <name type="scientific">Candidatus Terasakiella magnetica</name>
    <dbReference type="NCBI Taxonomy" id="1867952"/>
    <lineage>
        <taxon>Bacteria</taxon>
        <taxon>Pseudomonadati</taxon>
        <taxon>Pseudomonadota</taxon>
        <taxon>Alphaproteobacteria</taxon>
        <taxon>Rhodospirillales</taxon>
        <taxon>Terasakiellaceae</taxon>
        <taxon>Terasakiella</taxon>
    </lineage>
</organism>
<keyword evidence="1" id="KW-0472">Membrane</keyword>
<dbReference type="InterPro" id="IPR028087">
    <property type="entry name" value="Tad_N"/>
</dbReference>
<proteinExistence type="predicted"/>
<dbReference type="Proteomes" id="UP000231658">
    <property type="component" value="Unassembled WGS sequence"/>
</dbReference>
<dbReference type="STRING" id="1867952.MTBPR1_120029"/>
<dbReference type="Pfam" id="PF13400">
    <property type="entry name" value="Tad"/>
    <property type="match status" value="1"/>
</dbReference>
<evidence type="ECO:0000259" key="2">
    <source>
        <dbReference type="Pfam" id="PF13400"/>
    </source>
</evidence>
<evidence type="ECO:0000256" key="1">
    <source>
        <dbReference type="SAM" id="Phobius"/>
    </source>
</evidence>
<dbReference type="EMBL" id="FLYE01000004">
    <property type="protein sequence ID" value="SCA55723.1"/>
    <property type="molecule type" value="Genomic_DNA"/>
</dbReference>
<sequence length="458" mass="48743">MKYNLNHIEKLFKKLRRDEGGSVAVYMASFAVIALGLGAIVIDTGRASVLKTQLQNRADAGAMAGAAQLDGRDGARDRATQMAINAISQSSSLSATKGELTVQSVTFYQEISPAYVLADDDENAKFIHVNMAPQTINNLFTPISTASAVSTSTTMGAEAVAQPDPYMCHAPPLMICDIGENDASVDLSSNDVIGRQIVLKPPQGGDAWAPGNYGLLALPDGSIGANSLEAALAAVQPEDCYGLELGTAPGVKTNKVQSGINARFEYETSWGNPAPNVINYPQDGDVLSGVAQRMGSGTWDLASYWSEKHDTPLPDELLDATRYQVYLYELGEVFARNGELTLYPIEGSLPAGYEEVTPPAADIPTSESHADDPAYDGVPTGTVASNGAKRRLVQVAILQCIADEVRGSHNYPSNGRYLEMFVTQAVPDAPAGAIYGEIVRPLSMTVTPDFHANVRLVK</sequence>
<name>A0A1C3REL3_9PROT</name>
<dbReference type="OrthoDB" id="8014659at2"/>
<protein>
    <recommendedName>
        <fullName evidence="2">Putative Flp pilus-assembly TadG-like N-terminal domain-containing protein</fullName>
    </recommendedName>
</protein>
<accession>A0A1C3REL3</accession>
<evidence type="ECO:0000313" key="3">
    <source>
        <dbReference type="EMBL" id="SCA55723.1"/>
    </source>
</evidence>
<keyword evidence="1" id="KW-0812">Transmembrane</keyword>
<dbReference type="RefSeq" id="WP_069186433.1">
    <property type="nucleotide sequence ID" value="NZ_FLYE01000004.1"/>
</dbReference>
<dbReference type="AlphaFoldDB" id="A0A1C3REL3"/>
<feature type="transmembrane region" description="Helical" evidence="1">
    <location>
        <begin position="21"/>
        <end position="42"/>
    </location>
</feature>